<dbReference type="Pfam" id="PF13620">
    <property type="entry name" value="CarboxypepD_reg"/>
    <property type="match status" value="1"/>
</dbReference>
<dbReference type="PANTHER" id="PTHR30069:SF46">
    <property type="entry name" value="OAR PROTEIN"/>
    <property type="match status" value="1"/>
</dbReference>
<dbReference type="EMBL" id="UINC01001173">
    <property type="protein sequence ID" value="SUZ73271.1"/>
    <property type="molecule type" value="Genomic_DNA"/>
</dbReference>
<dbReference type="GO" id="GO:0044718">
    <property type="term" value="P:siderophore transmembrane transport"/>
    <property type="evidence" value="ECO:0007669"/>
    <property type="project" value="TreeGrafter"/>
</dbReference>
<dbReference type="Gene3D" id="2.60.40.1120">
    <property type="entry name" value="Carboxypeptidase-like, regulatory domain"/>
    <property type="match status" value="1"/>
</dbReference>
<protein>
    <recommendedName>
        <fullName evidence="7">TonB-dependent transporter Oar-like beta-barrel domain-containing protein</fullName>
    </recommendedName>
</protein>
<dbReference type="Gene3D" id="2.40.170.20">
    <property type="entry name" value="TonB-dependent receptor, beta-barrel domain"/>
    <property type="match status" value="1"/>
</dbReference>
<feature type="compositionally biased region" description="Low complexity" evidence="6">
    <location>
        <begin position="1116"/>
        <end position="1129"/>
    </location>
</feature>
<evidence type="ECO:0000256" key="5">
    <source>
        <dbReference type="ARBA" id="ARBA00023237"/>
    </source>
</evidence>
<organism evidence="8">
    <name type="scientific">marine metagenome</name>
    <dbReference type="NCBI Taxonomy" id="408172"/>
    <lineage>
        <taxon>unclassified sequences</taxon>
        <taxon>metagenomes</taxon>
        <taxon>ecological metagenomes</taxon>
    </lineage>
</organism>
<feature type="domain" description="TonB-dependent transporter Oar-like beta-barrel" evidence="7">
    <location>
        <begin position="270"/>
        <end position="1230"/>
    </location>
</feature>
<evidence type="ECO:0000256" key="6">
    <source>
        <dbReference type="SAM" id="MobiDB-lite"/>
    </source>
</evidence>
<dbReference type="Pfam" id="PF25183">
    <property type="entry name" value="OMP_b-brl_4"/>
    <property type="match status" value="1"/>
</dbReference>
<evidence type="ECO:0000259" key="7">
    <source>
        <dbReference type="Pfam" id="PF25183"/>
    </source>
</evidence>
<dbReference type="GO" id="GO:0015344">
    <property type="term" value="F:siderophore uptake transmembrane transporter activity"/>
    <property type="evidence" value="ECO:0007669"/>
    <property type="project" value="TreeGrafter"/>
</dbReference>
<feature type="region of interest" description="Disordered" evidence="6">
    <location>
        <begin position="1103"/>
        <end position="1129"/>
    </location>
</feature>
<name>A0A381Q1R6_9ZZZZ</name>
<sequence length="1237" mass="132672">MEHGCKSALSFRSLLFGVCFEEENCMRRKSLLLVVSALLLFGGATDAMSQQFTGSMRGTVSDAQGIIPGVTVTLTNEGTTVARETITNNVGEYTFPAVTPGTYSVRTSLPGYKTYEQRGISVGTATALTIDLVLEVGTVEEEITVTADAPLIETSTASVGDTLDREILETLPAPGRNAFLVAVTIPTVTPIGDPQFNRQQDQSNASRISLGGGAIRNNNYLLDGVPITELNNRAVLNPTIEALSDVKVQVHTYDAEMGRTGGGVFNTTGRVGTNEFHGSGFYQTRPVWGQSLNYFVNLSGGTKESSGLSDAYYRLYGGGMGGPILQNRTFWWYAMEGYRSFTTRNQTQTWPGTKQRVGDFSASSINGVDTRIWNPWCRGLTAATTKCPATGAGSIATPEFTGAVIPTSHPALSPAAKAITALWPTTTVSGKSYDGTVENGDTNVADTSRTIDLADMYTFKVEHKFTDNWSLSGMYIYNKTDEPSFSYILPGTAKDDYFSSSGAWYLERRPHVLVFNNTNILNDSTVLTMRYGWTRWLDATTPGLYTPGAAGLGFDSSYTSALESTLGQKMIPQINFAGDVGYFDVGKSAGSTGRVWKSPFALNAAVSKLAGSHSFKIGGDFREMGIATPTRYRQAGSFSFDERFTSDGSGTGGHEFASFLLGAPHSGYVDANRGLMDLYVRYWAAYIQDDWRVNSRFTLNFGVRLDHEDGMREKQNRFTYRLNKTVRSPLNDVVNSNGVTVETALGRTIKGGLEFAGVNGAPEQHSDMEAVRISPRLGMTYSLDDRTVLRGGYGLFFAPWNFSNSNQGQVGFTRATDLTQSSPGAELPLTALDNPYPNGLQSPVGASLGLLTGVGGGIAYVDDTQNSGQVHQYSIDLQREIGSDMALTVGYTGATGRAIGYCGSNSSCRPNINQIRPAAATAAYPGANGWDPDALQASVANPFYGAAGAGEFKDRATISAGQLIKDFPQFTNVEVLQMNSGGKRQYNALVFKLDKRTGSSAWGGRLSYTMSNTKDNQWGQSSGYASRTATPQNAFNMSVGEYASSIFDSPHRVILAPIIRIPGPGEDMGFANVLFGGWTMSAVVELVSGAPLNVVASGGQSSTNCGGACGRQRPNVSGPASSSGSDSARVASEGQSSARWFNASAFTNAGKGVLGSAPRTITGDRYQFRKNIDMVIAKDTEIGAGAVAQVRFELLNVTNTAKFGGISSNAYNSSSFGRVTQQVGFMRIWQISFRLTY</sequence>
<proteinExistence type="predicted"/>
<keyword evidence="4" id="KW-0472">Membrane</keyword>
<evidence type="ECO:0000256" key="3">
    <source>
        <dbReference type="ARBA" id="ARBA00022692"/>
    </source>
</evidence>
<dbReference type="AlphaFoldDB" id="A0A381Q1R6"/>
<dbReference type="InterPro" id="IPR039426">
    <property type="entry name" value="TonB-dep_rcpt-like"/>
</dbReference>
<evidence type="ECO:0000256" key="1">
    <source>
        <dbReference type="ARBA" id="ARBA00004571"/>
    </source>
</evidence>
<reference evidence="8" key="1">
    <citation type="submission" date="2018-05" db="EMBL/GenBank/DDBJ databases">
        <authorList>
            <person name="Lanie J.A."/>
            <person name="Ng W.-L."/>
            <person name="Kazmierczak K.M."/>
            <person name="Andrzejewski T.M."/>
            <person name="Davidsen T.M."/>
            <person name="Wayne K.J."/>
            <person name="Tettelin H."/>
            <person name="Glass J.I."/>
            <person name="Rusch D."/>
            <person name="Podicherti R."/>
            <person name="Tsui H.-C.T."/>
            <person name="Winkler M.E."/>
        </authorList>
    </citation>
    <scope>NUCLEOTIDE SEQUENCE</scope>
</reference>
<dbReference type="PANTHER" id="PTHR30069">
    <property type="entry name" value="TONB-DEPENDENT OUTER MEMBRANE RECEPTOR"/>
    <property type="match status" value="1"/>
</dbReference>
<dbReference type="InterPro" id="IPR036942">
    <property type="entry name" value="Beta-barrel_TonB_sf"/>
</dbReference>
<evidence type="ECO:0000313" key="8">
    <source>
        <dbReference type="EMBL" id="SUZ73271.1"/>
    </source>
</evidence>
<keyword evidence="5" id="KW-0998">Cell outer membrane</keyword>
<dbReference type="InterPro" id="IPR057601">
    <property type="entry name" value="Oar-like_b-barrel"/>
</dbReference>
<keyword evidence="3" id="KW-0812">Transmembrane</keyword>
<keyword evidence="2" id="KW-0813">Transport</keyword>
<dbReference type="SUPFAM" id="SSF49464">
    <property type="entry name" value="Carboxypeptidase regulatory domain-like"/>
    <property type="match status" value="1"/>
</dbReference>
<gene>
    <name evidence="8" type="ORF">METZ01_LOCUS26125</name>
</gene>
<dbReference type="SUPFAM" id="SSF56935">
    <property type="entry name" value="Porins"/>
    <property type="match status" value="1"/>
</dbReference>
<dbReference type="InterPro" id="IPR008969">
    <property type="entry name" value="CarboxyPept-like_regulatory"/>
</dbReference>
<evidence type="ECO:0000256" key="4">
    <source>
        <dbReference type="ARBA" id="ARBA00023136"/>
    </source>
</evidence>
<dbReference type="GO" id="GO:0009279">
    <property type="term" value="C:cell outer membrane"/>
    <property type="evidence" value="ECO:0007669"/>
    <property type="project" value="UniProtKB-SubCell"/>
</dbReference>
<evidence type="ECO:0000256" key="2">
    <source>
        <dbReference type="ARBA" id="ARBA00022448"/>
    </source>
</evidence>
<comment type="subcellular location">
    <subcellularLocation>
        <location evidence="1">Cell outer membrane</location>
        <topology evidence="1">Multi-pass membrane protein</topology>
    </subcellularLocation>
</comment>
<accession>A0A381Q1R6</accession>